<dbReference type="Proteomes" id="UP000789901">
    <property type="component" value="Unassembled WGS sequence"/>
</dbReference>
<evidence type="ECO:0000313" key="2">
    <source>
        <dbReference type="Proteomes" id="UP000789901"/>
    </source>
</evidence>
<comment type="caution">
    <text evidence="1">The sequence shown here is derived from an EMBL/GenBank/DDBJ whole genome shotgun (WGS) entry which is preliminary data.</text>
</comment>
<feature type="non-terminal residue" evidence="1">
    <location>
        <position position="1"/>
    </location>
</feature>
<organism evidence="1 2">
    <name type="scientific">Gigaspora margarita</name>
    <dbReference type="NCBI Taxonomy" id="4874"/>
    <lineage>
        <taxon>Eukaryota</taxon>
        <taxon>Fungi</taxon>
        <taxon>Fungi incertae sedis</taxon>
        <taxon>Mucoromycota</taxon>
        <taxon>Glomeromycotina</taxon>
        <taxon>Glomeromycetes</taxon>
        <taxon>Diversisporales</taxon>
        <taxon>Gigasporaceae</taxon>
        <taxon>Gigaspora</taxon>
    </lineage>
</organism>
<keyword evidence="2" id="KW-1185">Reference proteome</keyword>
<dbReference type="EMBL" id="CAJVQB010074373">
    <property type="protein sequence ID" value="CAG8844020.1"/>
    <property type="molecule type" value="Genomic_DNA"/>
</dbReference>
<proteinExistence type="predicted"/>
<sequence length="50" mass="5741">NENFKKAYEDIYNSSDPNNPNSDTFLVAVLELIFDENYLNAKLDSNVVDK</sequence>
<evidence type="ECO:0000313" key="1">
    <source>
        <dbReference type="EMBL" id="CAG8844020.1"/>
    </source>
</evidence>
<name>A0ABN7WZR8_GIGMA</name>
<reference evidence="1 2" key="1">
    <citation type="submission" date="2021-06" db="EMBL/GenBank/DDBJ databases">
        <authorList>
            <person name="Kallberg Y."/>
            <person name="Tangrot J."/>
            <person name="Rosling A."/>
        </authorList>
    </citation>
    <scope>NUCLEOTIDE SEQUENCE [LARGE SCALE GENOMIC DNA]</scope>
    <source>
        <strain evidence="1 2">120-4 pot B 10/14</strain>
    </source>
</reference>
<accession>A0ABN7WZR8</accession>
<feature type="non-terminal residue" evidence="1">
    <location>
        <position position="50"/>
    </location>
</feature>
<gene>
    <name evidence="1" type="ORF">GMARGA_LOCUS36861</name>
</gene>
<protein>
    <submittedName>
        <fullName evidence="1">37965_t:CDS:1</fullName>
    </submittedName>
</protein>